<evidence type="ECO:0000313" key="4">
    <source>
        <dbReference type="Proteomes" id="UP000824998"/>
    </source>
</evidence>
<proteinExistence type="predicted"/>
<feature type="chain" id="PRO_5040431302" description="Extracellular membrane protein CFEM domain-containing protein" evidence="2">
    <location>
        <begin position="22"/>
        <end position="203"/>
    </location>
</feature>
<evidence type="ECO:0000256" key="2">
    <source>
        <dbReference type="SAM" id="SignalP"/>
    </source>
</evidence>
<evidence type="ECO:0008006" key="5">
    <source>
        <dbReference type="Google" id="ProtNLM"/>
    </source>
</evidence>
<name>A0A9P8C5Q0_9HELO</name>
<dbReference type="AlphaFoldDB" id="A0A9P8C5Q0"/>
<sequence length="203" mass="19315">MHTPSTFVLGAIMALARVAIATPPACLLAALQVQTNPADLKSLCGTLQTSMTGNITEKCSGSAESAARRAYADTCLSSASVTIPFASSTSSASSSSRTGSTPSISGSTSSSSTSATSTASSTESGNSTATATSSSGTAATAAAGSGVGSGSAIAVPTGSATSTGAATTPSTLTTNAGQSKSPNFVMAIAPIVLAAGFAAQLSI</sequence>
<accession>A0A9P8C5Q0</accession>
<dbReference type="EMBL" id="MU251451">
    <property type="protein sequence ID" value="KAG9234824.1"/>
    <property type="molecule type" value="Genomic_DNA"/>
</dbReference>
<dbReference type="OrthoDB" id="4776947at2759"/>
<feature type="region of interest" description="Disordered" evidence="1">
    <location>
        <begin position="158"/>
        <end position="179"/>
    </location>
</feature>
<gene>
    <name evidence="3" type="ORF">BJ875DRAFT_460702</name>
</gene>
<reference evidence="3" key="1">
    <citation type="journal article" date="2021" name="IMA Fungus">
        <title>Genomic characterization of three marine fungi, including Emericellopsis atlantica sp. nov. with signatures of a generalist lifestyle and marine biomass degradation.</title>
        <authorList>
            <person name="Hagestad O.C."/>
            <person name="Hou L."/>
            <person name="Andersen J.H."/>
            <person name="Hansen E.H."/>
            <person name="Altermark B."/>
            <person name="Li C."/>
            <person name="Kuhnert E."/>
            <person name="Cox R.J."/>
            <person name="Crous P.W."/>
            <person name="Spatafora J.W."/>
            <person name="Lail K."/>
            <person name="Amirebrahimi M."/>
            <person name="Lipzen A."/>
            <person name="Pangilinan J."/>
            <person name="Andreopoulos W."/>
            <person name="Hayes R.D."/>
            <person name="Ng V."/>
            <person name="Grigoriev I.V."/>
            <person name="Jackson S.A."/>
            <person name="Sutton T.D.S."/>
            <person name="Dobson A.D.W."/>
            <person name="Rama T."/>
        </authorList>
    </citation>
    <scope>NUCLEOTIDE SEQUENCE</scope>
    <source>
        <strain evidence="3">TRa018bII</strain>
    </source>
</reference>
<evidence type="ECO:0000313" key="3">
    <source>
        <dbReference type="EMBL" id="KAG9234824.1"/>
    </source>
</evidence>
<organism evidence="3 4">
    <name type="scientific">Amylocarpus encephaloides</name>
    <dbReference type="NCBI Taxonomy" id="45428"/>
    <lineage>
        <taxon>Eukaryota</taxon>
        <taxon>Fungi</taxon>
        <taxon>Dikarya</taxon>
        <taxon>Ascomycota</taxon>
        <taxon>Pezizomycotina</taxon>
        <taxon>Leotiomycetes</taxon>
        <taxon>Helotiales</taxon>
        <taxon>Helotiales incertae sedis</taxon>
        <taxon>Amylocarpus</taxon>
    </lineage>
</organism>
<keyword evidence="4" id="KW-1185">Reference proteome</keyword>
<dbReference type="Proteomes" id="UP000824998">
    <property type="component" value="Unassembled WGS sequence"/>
</dbReference>
<evidence type="ECO:0000256" key="1">
    <source>
        <dbReference type="SAM" id="MobiDB-lite"/>
    </source>
</evidence>
<feature type="compositionally biased region" description="Low complexity" evidence="1">
    <location>
        <begin position="158"/>
        <end position="177"/>
    </location>
</feature>
<feature type="signal peptide" evidence="2">
    <location>
        <begin position="1"/>
        <end position="21"/>
    </location>
</feature>
<protein>
    <recommendedName>
        <fullName evidence="5">Extracellular membrane protein CFEM domain-containing protein</fullName>
    </recommendedName>
</protein>
<comment type="caution">
    <text evidence="3">The sequence shown here is derived from an EMBL/GenBank/DDBJ whole genome shotgun (WGS) entry which is preliminary data.</text>
</comment>
<feature type="region of interest" description="Disordered" evidence="1">
    <location>
        <begin position="87"/>
        <end position="141"/>
    </location>
</feature>
<keyword evidence="2" id="KW-0732">Signal</keyword>